<keyword evidence="3" id="KW-0597">Phosphoprotein</keyword>
<evidence type="ECO:0000256" key="4">
    <source>
        <dbReference type="ARBA" id="ARBA00022737"/>
    </source>
</evidence>
<feature type="compositionally biased region" description="Low complexity" evidence="13">
    <location>
        <begin position="585"/>
        <end position="594"/>
    </location>
</feature>
<dbReference type="SUPFAM" id="SSF46966">
    <property type="entry name" value="Spectrin repeat"/>
    <property type="match status" value="3"/>
</dbReference>
<evidence type="ECO:0000313" key="14">
    <source>
        <dbReference type="Ensembl" id="ENSGALP00010008137.1"/>
    </source>
</evidence>
<feature type="region of interest" description="Disordered" evidence="13">
    <location>
        <begin position="2308"/>
        <end position="2330"/>
    </location>
</feature>
<evidence type="ECO:0000256" key="5">
    <source>
        <dbReference type="ARBA" id="ARBA00022951"/>
    </source>
</evidence>
<accession>A0A8V0XN62</accession>
<dbReference type="GO" id="GO:0001508">
    <property type="term" value="P:action potential"/>
    <property type="evidence" value="ECO:0007669"/>
    <property type="project" value="Ensembl"/>
</dbReference>
<evidence type="ECO:0000256" key="1">
    <source>
        <dbReference type="ARBA" id="ARBA00004126"/>
    </source>
</evidence>
<feature type="compositionally biased region" description="Polar residues" evidence="13">
    <location>
        <begin position="350"/>
        <end position="361"/>
    </location>
</feature>
<dbReference type="PANTHER" id="PTHR14514">
    <property type="entry name" value="PKA ANCHORING PROTEIN"/>
    <property type="match status" value="1"/>
</dbReference>
<feature type="compositionally biased region" description="Polar residues" evidence="13">
    <location>
        <begin position="567"/>
        <end position="582"/>
    </location>
</feature>
<dbReference type="CDD" id="cd00176">
    <property type="entry name" value="SPEC"/>
    <property type="match status" value="1"/>
</dbReference>
<dbReference type="Ensembl" id="ENSGALT00010013753.1">
    <property type="protein sequence ID" value="ENSGALP00010008137.1"/>
    <property type="gene ID" value="ENSGALG00010005763.1"/>
</dbReference>
<reference evidence="14" key="1">
    <citation type="submission" date="2020-11" db="EMBL/GenBank/DDBJ databases">
        <title>Gallus gallus (Chicken) genome, bGalGal1, GRCg7b, maternal haplotype autosomes + Z &amp; W.</title>
        <authorList>
            <person name="Warren W."/>
            <person name="Formenti G."/>
            <person name="Fedrigo O."/>
            <person name="Haase B."/>
            <person name="Mountcastle J."/>
            <person name="Balacco J."/>
            <person name="Tracey A."/>
            <person name="Schneider V."/>
            <person name="Okimoto R."/>
            <person name="Cheng H."/>
            <person name="Hawken R."/>
            <person name="Howe K."/>
            <person name="Jarvis E.D."/>
        </authorList>
    </citation>
    <scope>NUCLEOTIDE SEQUENCE [LARGE SCALE GENOMIC DNA]</scope>
    <source>
        <strain evidence="14">Broiler</strain>
    </source>
</reference>
<evidence type="ECO:0000256" key="9">
    <source>
        <dbReference type="ARBA" id="ARBA00065965"/>
    </source>
</evidence>
<keyword evidence="5" id="KW-0703">Sarcoplasmic reticulum</keyword>
<dbReference type="OrthoDB" id="10041151at2759"/>
<evidence type="ECO:0000256" key="11">
    <source>
        <dbReference type="ARBA" id="ARBA00079745"/>
    </source>
</evidence>
<dbReference type="PANTHER" id="PTHR14514:SF2">
    <property type="entry name" value="A-KINASE ANCHOR PROTEIN 6"/>
    <property type="match status" value="1"/>
</dbReference>
<evidence type="ECO:0000256" key="6">
    <source>
        <dbReference type="ARBA" id="ARBA00023136"/>
    </source>
</evidence>
<dbReference type="SMART" id="SM00150">
    <property type="entry name" value="SPEC"/>
    <property type="match status" value="3"/>
</dbReference>
<proteinExistence type="predicted"/>
<dbReference type="Proteomes" id="UP000000539">
    <property type="component" value="Chromosome 5"/>
</dbReference>
<evidence type="ECO:0000256" key="7">
    <source>
        <dbReference type="ARBA" id="ARBA00023242"/>
    </source>
</evidence>
<sequence length="2379" mass="265161">MCRLFLKVSQTLIISSQCVVVPLYTLKNYVFNFLVLAMDVALSPMRTQDLDPMPSDASPMLINMTPTVDGDGEEDVMKELDSGQQYDKPPPLHTGADWKIVLHLPEIETWLRMTSERVRDLTYSVQQDSDSRHVDVHLVQLKDICEDISDHVEQIHALLETEFSLKLLSYSVNVIVDIHTVQLLWHQLRVSVLVLRERILQGLQDANGNYTRQTDILQAFSEETKEDRLDSLTEVDDSGQLTIKCSQNYLSLDCGITAFELSDYSPSEDLLGALDDMTSSQGKAKSFESWNYSEMDKDFPGLIRSVGLLAVATDSVAPQCNEALSEKKNHLPLAPEDGDESKDREGPHELSQSPSANSSVSKGPCSEDGISSTESKAVSAQKKPEYNLPQLSGEKIKHPHCENSNPKRSIRDCFNYNEDSPTQPTLPKRGLFLKDDVFKDDMEANDFKRQISQIVKNEMSRSTPSLLDPPDRSKLCLALQSTYSGPSAVSQSYDCLNKIGERNLEYPINNHFKDSPVSLGKPGYYTCKEKSKHKKSHDTPEKVKGGRTSVRMCKTAPPKEVKKRGRSVQNGITSHNSQSLEGTETDSTSASSDSCNQGDPNGQSQAKTEPFSSPCSQKSASSAGSEHINSSPLLLRRKKNKSLSSSPTYSHINSKDGEVWYGSDEYLALPSHLKQTEVLALKLENLTKLLPQRPRRETIQNIDDWELSEMNSDSEMYPTYQVKKHKKMGRISPSSSSDIVSSLGDSIESGPLSDILSDEDLSMPVSCIKKYIEGKLERTAASHPTENETSASNKSALIRQLMQDIQHQENYETIWEKIEGFVSKLDEFIHWLNEAMETTENWTPPKAETDSLKLYLETHLSFKLNVDSHCALKEAVVEEGRQLLELIVSHKSGLKDMLQMIASQWKELQRQIKRQHSWILRALDIIKAEILATDVSAENEEGTGSPKAEVQLCYLEAQRDAVEQMSLKLYSEQYNSSSKRKEEFADMSKVHTVGSNGLLDFDSEYQELWDWLIDMESIVMDSHDLMMSEEQQQHLYKRYSVEMSIRQPKKMELLSKVEALKKSGVLLPNDLLEKVDSINEKWELLGKTLGEKIQDTMVGHSGLGPRDLLSPESGSLVRQLEVRIKELKGWLRDTELFIFNSCLRQENEGTMNAEKQLQYFKSLCCEIKQRRRGVASVLRLCQHLLDDQETCNLSADHQSMQLIIVNLERRWEAIVMQAVQWQTRLQKRLEKDPESLNFIDPSLMDLNGPSEDALEWDETDISNKLISVNEDLSDPDQELKKDDLSQKSTSGECGINDVNEDESISGCGSPLYCSSITSPPNPHIYQVYSLHNIELSEKKHMPFLKKTSKLSSVTQSNILNKSLSKDSSFSSTKSLPDLIGGTTLAKPYNCMYQSGNISRHSESESGIVSECDTETTNNSEIFLLNDIESTQSNPEIGHAGTQMDDIIDVIKQKIKQDEEDHVSLSDDFQLAPSGGCGSEIDGDLDNITMCKNVCLEELQGKCDVFTFYDYSYLQGSKFKLPVIMKQSQTEKTQTEGALFHGFCFDKIPGKSEHKPGESQPDEFIHDRNLANIPGGSDPNSSKSVETLRKLIAAENTRQVSTLSHSSSLESLSVVGDLFSSGIFKSGDGLQRSTSLESWLTSYKSNEDLFSHHGSGDISASSDSVGELSKRTLDLLNRLENIQSPLEQKIKRSISDITLQSSSQKMSFTGQLSVDIASSVNEDSAASLTELSSSEDLSLCSEDIVLHRNKIPDSNASFRKHLNRSVADESDVNVSMIVNVSCTSACTDDEDDSDLLSSSTLTLTEEELGIKDEDDDSSIATDEDIYEECNLISGLDYIKNELQTWIRPKFSLTREKRRSNLSDEIQHGKVSNEISKATDTLNIEALLNGSVQKITENNGNSKNVSRNHEKVTKGHLMKDISQVAKDQLVDDMENGNVENTLGSHEGELVSELVTSATSKTHASLDVKESENEFSVCEAFTDSSDDSHMDGKETVLLSDGSRNPPKECQSHLQSGHHCIAFSPAKKPCLESSSETSSVDTQAASFQTSLLDDQQHKISITEKSSNCCAALKSSKAECDSSASGPDSCCNCDSAASDKRNMEDGSVHNFVKEIIDMASTALKSKSQPECESSAPASLTQIKEKVLEHSHRPIQLRKGDFYSYLSLSSHDSDCGEVIKYVEEKSSTPVPLDFTDERENIECFFEACPEDERVEQQQSICNGTPEAKAEQQQQPISDVISETSPESTDELTLASLGKVKTSLEDSNLSFLCDDDNINVSNPNKENASNNLKNAVDDLLISDWQTEGLEKNFPELSSKKSSIGKSPGTEEPNGCVAASEEASAIEFHLKRDYSQNEDVLHQNPKTLTCEENLLNLHKERHFNMHR</sequence>
<name>A0A8V0XN62_CHICK</name>
<dbReference type="GO" id="GO:0060306">
    <property type="term" value="P:regulation of membrane repolarization"/>
    <property type="evidence" value="ECO:0007669"/>
    <property type="project" value="Ensembl"/>
</dbReference>
<dbReference type="GO" id="GO:0071320">
    <property type="term" value="P:cellular response to cAMP"/>
    <property type="evidence" value="ECO:0007669"/>
    <property type="project" value="Ensembl"/>
</dbReference>
<dbReference type="GO" id="GO:1901381">
    <property type="term" value="P:positive regulation of potassium ion transmembrane transport"/>
    <property type="evidence" value="ECO:0007669"/>
    <property type="project" value="Ensembl"/>
</dbReference>
<dbReference type="Gene3D" id="1.20.58.60">
    <property type="match status" value="3"/>
</dbReference>
<dbReference type="GO" id="GO:0048471">
    <property type="term" value="C:perinuclear region of cytoplasm"/>
    <property type="evidence" value="ECO:0000318"/>
    <property type="project" value="GO_Central"/>
</dbReference>
<dbReference type="GO" id="GO:0044325">
    <property type="term" value="F:transmembrane transporter binding"/>
    <property type="evidence" value="ECO:0000318"/>
    <property type="project" value="GO_Central"/>
</dbReference>
<feature type="compositionally biased region" description="Polar residues" evidence="13">
    <location>
        <begin position="369"/>
        <end position="378"/>
    </location>
</feature>
<comment type="subunit">
    <text evidence="9">Interacts with RII subunit of PKA, phosphatase 2B (calcineurin) and AKAP79. Interacts with SYNPO2.</text>
</comment>
<evidence type="ECO:0000256" key="13">
    <source>
        <dbReference type="SAM" id="MobiDB-lite"/>
    </source>
</evidence>
<dbReference type="GO" id="GO:0051018">
    <property type="term" value="F:protein kinase A binding"/>
    <property type="evidence" value="ECO:0000318"/>
    <property type="project" value="GO_Central"/>
</dbReference>
<evidence type="ECO:0000313" key="15">
    <source>
        <dbReference type="Proteomes" id="UP000000539"/>
    </source>
</evidence>
<comment type="subcellular location">
    <subcellularLocation>
        <location evidence="1">Nucleus membrane</location>
    </subcellularLocation>
    <subcellularLocation>
        <location evidence="2">Sarcoplasmic reticulum</location>
    </subcellularLocation>
</comment>
<protein>
    <recommendedName>
        <fullName evidence="10">A-kinase anchor protein 6</fullName>
    </recommendedName>
    <alternativeName>
        <fullName evidence="11">Protein kinase A-anchoring protein 6</fullName>
    </alternativeName>
    <alternativeName>
        <fullName evidence="12">mAKAP</fullName>
    </alternativeName>
</protein>
<organism evidence="14 15">
    <name type="scientific">Gallus gallus</name>
    <name type="common">Chicken</name>
    <dbReference type="NCBI Taxonomy" id="9031"/>
    <lineage>
        <taxon>Eukaryota</taxon>
        <taxon>Metazoa</taxon>
        <taxon>Chordata</taxon>
        <taxon>Craniata</taxon>
        <taxon>Vertebrata</taxon>
        <taxon>Euteleostomi</taxon>
        <taxon>Archelosauria</taxon>
        <taxon>Archosauria</taxon>
        <taxon>Dinosauria</taxon>
        <taxon>Saurischia</taxon>
        <taxon>Theropoda</taxon>
        <taxon>Coelurosauria</taxon>
        <taxon>Aves</taxon>
        <taxon>Neognathae</taxon>
        <taxon>Galloanserae</taxon>
        <taxon>Galliformes</taxon>
        <taxon>Phasianidae</taxon>
        <taxon>Phasianinae</taxon>
        <taxon>Gallus</taxon>
    </lineage>
</organism>
<dbReference type="GO" id="GO:0031965">
    <property type="term" value="C:nuclear membrane"/>
    <property type="evidence" value="ECO:0007669"/>
    <property type="project" value="UniProtKB-SubCell"/>
</dbReference>
<keyword evidence="4" id="KW-0677">Repeat</keyword>
<evidence type="ECO:0000256" key="12">
    <source>
        <dbReference type="ARBA" id="ARBA00083564"/>
    </source>
</evidence>
<comment type="function">
    <text evidence="8">Binds to type II regulatory subunits of protein kinase A and anchors/targets them to the nuclear membrane or sarcoplasmic reticulum. May act as an adapter for assembling multiprotein complexes.</text>
</comment>
<dbReference type="GeneTree" id="ENSGT00810000125473"/>
<feature type="compositionally biased region" description="Low complexity" evidence="13">
    <location>
        <begin position="612"/>
        <end position="634"/>
    </location>
</feature>
<evidence type="ECO:0000256" key="8">
    <source>
        <dbReference type="ARBA" id="ARBA00059890"/>
    </source>
</evidence>
<feature type="compositionally biased region" description="Polar residues" evidence="13">
    <location>
        <begin position="595"/>
        <end position="611"/>
    </location>
</feature>
<reference evidence="14" key="3">
    <citation type="submission" date="2025-09" db="UniProtKB">
        <authorList>
            <consortium name="Ensembl"/>
        </authorList>
    </citation>
    <scope>IDENTIFICATION</scope>
    <source>
        <strain evidence="14">broiler</strain>
    </source>
</reference>
<feature type="region of interest" description="Disordered" evidence="13">
    <location>
        <begin position="1272"/>
        <end position="1297"/>
    </location>
</feature>
<keyword evidence="6" id="KW-0472">Membrane</keyword>
<feature type="region of interest" description="Disordered" evidence="13">
    <location>
        <begin position="523"/>
        <end position="655"/>
    </location>
</feature>
<dbReference type="GO" id="GO:0034704">
    <property type="term" value="C:calcium channel complex"/>
    <property type="evidence" value="ECO:0007669"/>
    <property type="project" value="Ensembl"/>
</dbReference>
<evidence type="ECO:0000256" key="10">
    <source>
        <dbReference type="ARBA" id="ARBA00069481"/>
    </source>
</evidence>
<feature type="region of interest" description="Disordered" evidence="13">
    <location>
        <begin position="324"/>
        <end position="407"/>
    </location>
</feature>
<dbReference type="FunFam" id="1.20.58.60:FF:000117">
    <property type="entry name" value="A-kinase anchor protein 6"/>
    <property type="match status" value="1"/>
</dbReference>
<dbReference type="InterPro" id="IPR018159">
    <property type="entry name" value="Spectrin/alpha-actinin"/>
</dbReference>
<dbReference type="FunCoup" id="A0A8V0XN62">
    <property type="interactions" value="23"/>
</dbReference>
<gene>
    <name evidence="14" type="primary">AKAP6</name>
</gene>
<evidence type="ECO:0000256" key="2">
    <source>
        <dbReference type="ARBA" id="ARBA00004369"/>
    </source>
</evidence>
<reference evidence="14" key="2">
    <citation type="submission" date="2025-08" db="UniProtKB">
        <authorList>
            <consortium name="Ensembl"/>
        </authorList>
    </citation>
    <scope>IDENTIFICATION</scope>
    <source>
        <strain evidence="14">broiler</strain>
    </source>
</reference>
<keyword evidence="15" id="KW-1185">Reference proteome</keyword>
<keyword evidence="7" id="KW-0539">Nucleus</keyword>
<dbReference type="GO" id="GO:0016529">
    <property type="term" value="C:sarcoplasmic reticulum"/>
    <property type="evidence" value="ECO:0000318"/>
    <property type="project" value="GO_Central"/>
</dbReference>
<evidence type="ECO:0000256" key="3">
    <source>
        <dbReference type="ARBA" id="ARBA00022553"/>
    </source>
</evidence>
<dbReference type="FunFam" id="1.20.58.60:FF:000113">
    <property type="entry name" value="A-kinase anchor protein 6"/>
    <property type="match status" value="1"/>
</dbReference>